<dbReference type="Gene3D" id="3.40.50.2300">
    <property type="match status" value="1"/>
</dbReference>
<keyword evidence="13" id="KW-1185">Reference proteome</keyword>
<evidence type="ECO:0000259" key="11">
    <source>
        <dbReference type="PROSITE" id="PS50110"/>
    </source>
</evidence>
<dbReference type="GO" id="GO:0003700">
    <property type="term" value="F:DNA-binding transcription factor activity"/>
    <property type="evidence" value="ECO:0007669"/>
    <property type="project" value="InterPro"/>
</dbReference>
<dbReference type="EMBL" id="NMUQ01000001">
    <property type="protein sequence ID" value="OXM17500.1"/>
    <property type="molecule type" value="Genomic_DNA"/>
</dbReference>
<feature type="modified residue" description="4-aspartylphosphate" evidence="10">
    <location>
        <position position="54"/>
    </location>
</feature>
<dbReference type="Proteomes" id="UP000215145">
    <property type="component" value="Unassembled WGS sequence"/>
</dbReference>
<keyword evidence="2 9" id="KW-0963">Cytoplasm</keyword>
<evidence type="ECO:0000313" key="13">
    <source>
        <dbReference type="Proteomes" id="UP000215145"/>
    </source>
</evidence>
<keyword evidence="6 9" id="KW-0238">DNA-binding</keyword>
<evidence type="ECO:0000256" key="6">
    <source>
        <dbReference type="ARBA" id="ARBA00023125"/>
    </source>
</evidence>
<evidence type="ECO:0000313" key="12">
    <source>
        <dbReference type="EMBL" id="OXM17500.1"/>
    </source>
</evidence>
<name>A0A229P5Y7_9BACL</name>
<dbReference type="PROSITE" id="PS50110">
    <property type="entry name" value="RESPONSE_REGULATORY"/>
    <property type="match status" value="1"/>
</dbReference>
<dbReference type="PANTHER" id="PTHR45526">
    <property type="entry name" value="TRANSCRIPTIONAL REGULATORY PROTEIN DPIA"/>
    <property type="match status" value="1"/>
</dbReference>
<dbReference type="Pfam" id="PF20714">
    <property type="entry name" value="HTH_64"/>
    <property type="match status" value="1"/>
</dbReference>
<dbReference type="OrthoDB" id="9759232at2"/>
<dbReference type="Pfam" id="PF00072">
    <property type="entry name" value="Response_reg"/>
    <property type="match status" value="1"/>
</dbReference>
<dbReference type="CDD" id="cd19925">
    <property type="entry name" value="REC_citrate_TCS"/>
    <property type="match status" value="1"/>
</dbReference>
<dbReference type="GO" id="GO:0003677">
    <property type="term" value="F:DNA binding"/>
    <property type="evidence" value="ECO:0007669"/>
    <property type="project" value="UniProtKB-KW"/>
</dbReference>
<gene>
    <name evidence="12" type="ORF">CGZ75_06045</name>
</gene>
<dbReference type="InterPro" id="IPR051271">
    <property type="entry name" value="2C-system_Tx_regulators"/>
</dbReference>
<dbReference type="InterPro" id="IPR048714">
    <property type="entry name" value="DpiA-like_HTH"/>
</dbReference>
<dbReference type="SUPFAM" id="SSF52172">
    <property type="entry name" value="CheY-like"/>
    <property type="match status" value="1"/>
</dbReference>
<dbReference type="InterPro" id="IPR001789">
    <property type="entry name" value="Sig_transdc_resp-reg_receiver"/>
</dbReference>
<keyword evidence="8 9" id="KW-0804">Transcription</keyword>
<keyword evidence="4 9" id="KW-0902">Two-component regulatory system</keyword>
<comment type="caution">
    <text evidence="12">The sequence shown here is derived from an EMBL/GenBank/DDBJ whole genome shotgun (WGS) entry which is preliminary data.</text>
</comment>
<dbReference type="InterPro" id="IPR011006">
    <property type="entry name" value="CheY-like_superfamily"/>
</dbReference>
<accession>A0A229P5Y7</accession>
<keyword evidence="7 9" id="KW-0010">Activator</keyword>
<evidence type="ECO:0000256" key="10">
    <source>
        <dbReference type="PROSITE-ProRule" id="PRU00169"/>
    </source>
</evidence>
<evidence type="ECO:0000256" key="9">
    <source>
        <dbReference type="PIRNR" id="PIRNR006171"/>
    </source>
</evidence>
<dbReference type="PANTHER" id="PTHR45526:SF1">
    <property type="entry name" value="TRANSCRIPTIONAL REGULATORY PROTEIN DCUR-RELATED"/>
    <property type="match status" value="1"/>
</dbReference>
<comment type="subcellular location">
    <subcellularLocation>
        <location evidence="1 9">Cytoplasm</location>
    </subcellularLocation>
</comment>
<reference evidence="12 13" key="1">
    <citation type="submission" date="2017-07" db="EMBL/GenBank/DDBJ databases">
        <title>Paenibacillus herberti R33 genome sequencing and assembly.</title>
        <authorList>
            <person name="Su W."/>
        </authorList>
    </citation>
    <scope>NUCLEOTIDE SEQUENCE [LARGE SCALE GENOMIC DNA]</scope>
    <source>
        <strain evidence="12 13">R33</strain>
    </source>
</reference>
<evidence type="ECO:0000256" key="3">
    <source>
        <dbReference type="ARBA" id="ARBA00022553"/>
    </source>
</evidence>
<dbReference type="SMART" id="SM00448">
    <property type="entry name" value="REC"/>
    <property type="match status" value="1"/>
</dbReference>
<proteinExistence type="predicted"/>
<dbReference type="AlphaFoldDB" id="A0A229P5Y7"/>
<keyword evidence="5 9" id="KW-0805">Transcription regulation</keyword>
<dbReference type="PIRSF" id="PIRSF006171">
    <property type="entry name" value="RR_citrat_malat"/>
    <property type="match status" value="1"/>
</dbReference>
<protein>
    <recommendedName>
        <fullName evidence="9">Transcriptional regulatory protein</fullName>
    </recommendedName>
</protein>
<evidence type="ECO:0000256" key="2">
    <source>
        <dbReference type="ARBA" id="ARBA00022490"/>
    </source>
</evidence>
<evidence type="ECO:0000256" key="5">
    <source>
        <dbReference type="ARBA" id="ARBA00023015"/>
    </source>
</evidence>
<evidence type="ECO:0000256" key="7">
    <source>
        <dbReference type="ARBA" id="ARBA00023159"/>
    </source>
</evidence>
<dbReference type="InterPro" id="IPR024187">
    <property type="entry name" value="Sig_transdc_resp-reg_cit/mal"/>
</dbReference>
<evidence type="ECO:0000256" key="4">
    <source>
        <dbReference type="ARBA" id="ARBA00023012"/>
    </source>
</evidence>
<organism evidence="12 13">
    <name type="scientific">Paenibacillus herberti</name>
    <dbReference type="NCBI Taxonomy" id="1619309"/>
    <lineage>
        <taxon>Bacteria</taxon>
        <taxon>Bacillati</taxon>
        <taxon>Bacillota</taxon>
        <taxon>Bacilli</taxon>
        <taxon>Bacillales</taxon>
        <taxon>Paenibacillaceae</taxon>
        <taxon>Paenibacillus</taxon>
    </lineage>
</organism>
<dbReference type="GO" id="GO:0000156">
    <property type="term" value="F:phosphorelay response regulator activity"/>
    <property type="evidence" value="ECO:0007669"/>
    <property type="project" value="TreeGrafter"/>
</dbReference>
<keyword evidence="3 10" id="KW-0597">Phosphoprotein</keyword>
<feature type="domain" description="Response regulatory" evidence="11">
    <location>
        <begin position="3"/>
        <end position="119"/>
    </location>
</feature>
<evidence type="ECO:0000256" key="8">
    <source>
        <dbReference type="ARBA" id="ARBA00023163"/>
    </source>
</evidence>
<evidence type="ECO:0000256" key="1">
    <source>
        <dbReference type="ARBA" id="ARBA00004496"/>
    </source>
</evidence>
<dbReference type="GO" id="GO:0005737">
    <property type="term" value="C:cytoplasm"/>
    <property type="evidence" value="ECO:0007669"/>
    <property type="project" value="UniProtKB-SubCell"/>
</dbReference>
<sequence length="239" mass="26583">MIEVLIVEDDLRIAEINRRFLEQIPGFRVCGIASTEAQAKLQLELLEPHLVLLDIYLPPASGLELLLHIRQHHRGTDAIMITAAREIEAVQEAIRSGAFDYLMKPLVFDRLKETMLRFAAFRRELSRLSDATSIGQHDIDRLLNRTADPLGSSEAGASLPKGIDKLTLDKVTQTFASMNDGLSAEKVAKLIGISRSTSRRYLEYLVGLGIIEADLSYGVGRPERVYRSRDSSAKQGPQA</sequence>